<dbReference type="InterPro" id="IPR036286">
    <property type="entry name" value="LexA/Signal_pep-like_sf"/>
</dbReference>
<keyword evidence="6" id="KW-1185">Reference proteome</keyword>
<dbReference type="InterPro" id="IPR000223">
    <property type="entry name" value="Pept_S26A_signal_pept_1"/>
</dbReference>
<comment type="similarity">
    <text evidence="2 3">Belongs to the peptidase S26 family.</text>
</comment>
<dbReference type="Pfam" id="PF10502">
    <property type="entry name" value="Peptidase_S26"/>
    <property type="match status" value="1"/>
</dbReference>
<dbReference type="GO" id="GO:0009003">
    <property type="term" value="F:signal peptidase activity"/>
    <property type="evidence" value="ECO:0007669"/>
    <property type="project" value="UniProtKB-EC"/>
</dbReference>
<keyword evidence="3" id="KW-0645">Protease</keyword>
<dbReference type="PANTHER" id="PTHR43390">
    <property type="entry name" value="SIGNAL PEPTIDASE I"/>
    <property type="match status" value="1"/>
</dbReference>
<name>A0ABS2WLY1_9BACL</name>
<dbReference type="NCBIfam" id="TIGR02227">
    <property type="entry name" value="sigpep_I_bact"/>
    <property type="match status" value="1"/>
</dbReference>
<evidence type="ECO:0000313" key="5">
    <source>
        <dbReference type="EMBL" id="MBN2910562.1"/>
    </source>
</evidence>
<gene>
    <name evidence="5" type="primary">lepB</name>
    <name evidence="5" type="ORF">JQC72_13730</name>
</gene>
<proteinExistence type="inferred from homology"/>
<dbReference type="PANTHER" id="PTHR43390:SF1">
    <property type="entry name" value="CHLOROPLAST PROCESSING PEPTIDASE"/>
    <property type="match status" value="1"/>
</dbReference>
<feature type="domain" description="Peptidase S26" evidence="4">
    <location>
        <begin position="10"/>
        <end position="134"/>
    </location>
</feature>
<accession>A0ABS2WLY1</accession>
<evidence type="ECO:0000256" key="3">
    <source>
        <dbReference type="RuleBase" id="RU362042"/>
    </source>
</evidence>
<comment type="catalytic activity">
    <reaction evidence="3">
        <text>Cleavage of hydrophobic, N-terminal signal or leader sequences from secreted and periplasmic proteins.</text>
        <dbReference type="EC" id="3.4.21.89"/>
    </reaction>
</comment>
<comment type="caution">
    <text evidence="5">The sequence shown here is derived from an EMBL/GenBank/DDBJ whole genome shotgun (WGS) entry which is preliminary data.</text>
</comment>
<dbReference type="EMBL" id="JAFHAP010000013">
    <property type="protein sequence ID" value="MBN2910562.1"/>
    <property type="molecule type" value="Genomic_DNA"/>
</dbReference>
<evidence type="ECO:0000259" key="4">
    <source>
        <dbReference type="Pfam" id="PF10502"/>
    </source>
</evidence>
<dbReference type="Gene3D" id="2.10.109.10">
    <property type="entry name" value="Umud Fragment, subunit A"/>
    <property type="match status" value="1"/>
</dbReference>
<sequence length="137" mass="15739">MLMSMFFSEYTLYKTFGESMSPAVKDGEFVVVKKGTYFPQRGDLIVFHYDKENLDYIKRVIGLPNDVVEIRNNQVYINGKKLKEPYLSGKQSVEDFGPYRVPHHHIFVLGDDRASSYDSREIGAVPMSSIKGKLVDY</sequence>
<dbReference type="InterPro" id="IPR019533">
    <property type="entry name" value="Peptidase_S26"/>
</dbReference>
<evidence type="ECO:0000313" key="6">
    <source>
        <dbReference type="Proteomes" id="UP001177120"/>
    </source>
</evidence>
<dbReference type="PRINTS" id="PR00727">
    <property type="entry name" value="LEADERPTASE"/>
</dbReference>
<organism evidence="5 6">
    <name type="scientific">Polycladomyces zharkentensis</name>
    <dbReference type="NCBI Taxonomy" id="2807616"/>
    <lineage>
        <taxon>Bacteria</taxon>
        <taxon>Bacillati</taxon>
        <taxon>Bacillota</taxon>
        <taxon>Bacilli</taxon>
        <taxon>Bacillales</taxon>
        <taxon>Thermoactinomycetaceae</taxon>
        <taxon>Polycladomyces</taxon>
    </lineage>
</organism>
<dbReference type="Proteomes" id="UP001177120">
    <property type="component" value="Unassembled WGS sequence"/>
</dbReference>
<reference evidence="5" key="1">
    <citation type="journal article" date="2024" name="Int. J. Syst. Evol. Microbiol.">
        <title>Polycladomyces zharkentensis sp. nov., a novel thermophilic cellulose- and starch-degrading member of the Bacillota from a geothermal aquifer in Kazakhstan.</title>
        <authorList>
            <person name="Mashzhan A."/>
            <person name="Kistaubayeva A."/>
            <person name="Javier-Lopez R."/>
            <person name="Bissenova U."/>
            <person name="Bissenbay A."/>
            <person name="Birkeland N.K."/>
        </authorList>
    </citation>
    <scope>NUCLEOTIDE SEQUENCE</scope>
    <source>
        <strain evidence="5">ZKZ2T</strain>
    </source>
</reference>
<comment type="subcellular location">
    <subcellularLocation>
        <location evidence="1">Cell membrane</location>
        <topology evidence="1">Single-pass type II membrane protein</topology>
    </subcellularLocation>
    <subcellularLocation>
        <location evidence="3">Membrane</location>
        <topology evidence="3">Single-pass type II membrane protein</topology>
    </subcellularLocation>
</comment>
<protein>
    <recommendedName>
        <fullName evidence="3">Signal peptidase I</fullName>
        <ecNumber evidence="3">3.4.21.89</ecNumber>
    </recommendedName>
</protein>
<dbReference type="EC" id="3.4.21.89" evidence="3"/>
<keyword evidence="3 5" id="KW-0378">Hydrolase</keyword>
<evidence type="ECO:0000256" key="1">
    <source>
        <dbReference type="ARBA" id="ARBA00004401"/>
    </source>
</evidence>
<evidence type="ECO:0000256" key="2">
    <source>
        <dbReference type="ARBA" id="ARBA00009370"/>
    </source>
</evidence>
<dbReference type="SUPFAM" id="SSF51306">
    <property type="entry name" value="LexA/Signal peptidase"/>
    <property type="match status" value="1"/>
</dbReference>
<dbReference type="CDD" id="cd06530">
    <property type="entry name" value="S26_SPase_I"/>
    <property type="match status" value="1"/>
</dbReference>